<comment type="caution">
    <text evidence="3">The sequence shown here is derived from an EMBL/GenBank/DDBJ whole genome shotgun (WGS) entry which is preliminary data.</text>
</comment>
<dbReference type="GO" id="GO:0005737">
    <property type="term" value="C:cytoplasm"/>
    <property type="evidence" value="ECO:0007669"/>
    <property type="project" value="TreeGrafter"/>
</dbReference>
<reference evidence="3 4" key="1">
    <citation type="submission" date="2017-08" db="EMBL/GenBank/DDBJ databases">
        <title>Acidophilic green algal genome provides insights into adaptation to an acidic environment.</title>
        <authorList>
            <person name="Hirooka S."/>
            <person name="Hirose Y."/>
            <person name="Kanesaki Y."/>
            <person name="Higuchi S."/>
            <person name="Fujiwara T."/>
            <person name="Onuma R."/>
            <person name="Era A."/>
            <person name="Ohbayashi R."/>
            <person name="Uzuka A."/>
            <person name="Nozaki H."/>
            <person name="Yoshikawa H."/>
            <person name="Miyagishima S.Y."/>
        </authorList>
    </citation>
    <scope>NUCLEOTIDE SEQUENCE [LARGE SCALE GENOMIC DNA]</scope>
    <source>
        <strain evidence="3 4">NIES-2499</strain>
    </source>
</reference>
<dbReference type="PANTHER" id="PTHR16487:SF0">
    <property type="entry name" value="PROTEIN PHOSPHATASE 4 REGULATORY SUBUNIT 2-RELATED"/>
    <property type="match status" value="1"/>
</dbReference>
<dbReference type="OrthoDB" id="341898at2759"/>
<dbReference type="InterPro" id="IPR015267">
    <property type="entry name" value="PPP4R2"/>
</dbReference>
<proteinExistence type="inferred from homology"/>
<dbReference type="GO" id="GO:0019888">
    <property type="term" value="F:protein phosphatase regulator activity"/>
    <property type="evidence" value="ECO:0007669"/>
    <property type="project" value="InterPro"/>
</dbReference>
<feature type="region of interest" description="Disordered" evidence="2">
    <location>
        <begin position="213"/>
        <end position="234"/>
    </location>
</feature>
<dbReference type="PANTHER" id="PTHR16487">
    <property type="entry name" value="PPP4R2-RELATED PROTEIN"/>
    <property type="match status" value="1"/>
</dbReference>
<dbReference type="Proteomes" id="UP000232323">
    <property type="component" value="Unassembled WGS sequence"/>
</dbReference>
<dbReference type="AlphaFoldDB" id="A0A250WW99"/>
<feature type="region of interest" description="Disordered" evidence="2">
    <location>
        <begin position="256"/>
        <end position="294"/>
    </location>
</feature>
<dbReference type="Pfam" id="PF09184">
    <property type="entry name" value="PPP4R2"/>
    <property type="match status" value="1"/>
</dbReference>
<evidence type="ECO:0000256" key="1">
    <source>
        <dbReference type="ARBA" id="ARBA00009207"/>
    </source>
</evidence>
<dbReference type="GO" id="GO:0030289">
    <property type="term" value="C:protein phosphatase 4 complex"/>
    <property type="evidence" value="ECO:0007669"/>
    <property type="project" value="InterPro"/>
</dbReference>
<name>A0A250WW99_9CHLO</name>
<organism evidence="3 4">
    <name type="scientific">Chlamydomonas eustigma</name>
    <dbReference type="NCBI Taxonomy" id="1157962"/>
    <lineage>
        <taxon>Eukaryota</taxon>
        <taxon>Viridiplantae</taxon>
        <taxon>Chlorophyta</taxon>
        <taxon>core chlorophytes</taxon>
        <taxon>Chlorophyceae</taxon>
        <taxon>CS clade</taxon>
        <taxon>Chlamydomonadales</taxon>
        <taxon>Chlamydomonadaceae</taxon>
        <taxon>Chlamydomonas</taxon>
    </lineage>
</organism>
<keyword evidence="4" id="KW-1185">Reference proteome</keyword>
<evidence type="ECO:0000256" key="2">
    <source>
        <dbReference type="SAM" id="MobiDB-lite"/>
    </source>
</evidence>
<evidence type="ECO:0000313" key="3">
    <source>
        <dbReference type="EMBL" id="GAX75091.1"/>
    </source>
</evidence>
<protein>
    <submittedName>
        <fullName evidence="3">Uncharacterized protein</fullName>
    </submittedName>
</protein>
<accession>A0A250WW99</accession>
<dbReference type="STRING" id="1157962.A0A250WW99"/>
<dbReference type="EMBL" id="BEGY01000010">
    <property type="protein sequence ID" value="GAX75091.1"/>
    <property type="molecule type" value="Genomic_DNA"/>
</dbReference>
<gene>
    <name evidence="3" type="ORF">CEUSTIGMA_g2535.t1</name>
</gene>
<dbReference type="GO" id="GO:0005634">
    <property type="term" value="C:nucleus"/>
    <property type="evidence" value="ECO:0007669"/>
    <property type="project" value="TreeGrafter"/>
</dbReference>
<comment type="similarity">
    <text evidence="1">Belongs to the PPP4R2 family.</text>
</comment>
<sequence length="317" mass="34453">MPDLVKADVVMEDLLIADEVELESFCRKPVHERVLTSALRGVLAETATTGIVRYKWSLLRPLVELAMEQVIRDFDTQTQEDVGPSRYASYGETVNQTLDRFKTMLSAFSQAPWTLQRLCEVVLEPKVQYRLLHKVTMAIEKCLLVTGEVAPCALPPPPPPLSQLGPVNVNPPPIYQSMHGDAEHGTTIVGRHHADMDDEVSSAFMDSMMEVRAAAGSSPPAGPGGQSKAGLAHNSYHSSNHMEHIEEDHWPDVKAAGLSPLSHHQSPTHLGSSPTHHSHSPPQSPSLPTPHSLLASIPPAAHHVKSAVPLSVVKEAD</sequence>
<evidence type="ECO:0000313" key="4">
    <source>
        <dbReference type="Proteomes" id="UP000232323"/>
    </source>
</evidence>